<accession>A0ABR3WJE1</accession>
<keyword evidence="3" id="KW-1185">Reference proteome</keyword>
<evidence type="ECO:0000313" key="3">
    <source>
        <dbReference type="Proteomes" id="UP001586593"/>
    </source>
</evidence>
<proteinExistence type="predicted"/>
<dbReference type="EMBL" id="JAZHXJ010000372">
    <property type="protein sequence ID" value="KAL1862962.1"/>
    <property type="molecule type" value="Genomic_DNA"/>
</dbReference>
<feature type="region of interest" description="Disordered" evidence="1">
    <location>
        <begin position="143"/>
        <end position="168"/>
    </location>
</feature>
<name>A0ABR3WJE1_9PEZI</name>
<protein>
    <recommendedName>
        <fullName evidence="4">NusG-like N-terminal domain-containing protein</fullName>
    </recommendedName>
</protein>
<organism evidence="2 3">
    <name type="scientific">Phialemonium thermophilum</name>
    <dbReference type="NCBI Taxonomy" id="223376"/>
    <lineage>
        <taxon>Eukaryota</taxon>
        <taxon>Fungi</taxon>
        <taxon>Dikarya</taxon>
        <taxon>Ascomycota</taxon>
        <taxon>Pezizomycotina</taxon>
        <taxon>Sordariomycetes</taxon>
        <taxon>Sordariomycetidae</taxon>
        <taxon>Cephalothecales</taxon>
        <taxon>Cephalothecaceae</taxon>
        <taxon>Phialemonium</taxon>
    </lineage>
</organism>
<evidence type="ECO:0000313" key="2">
    <source>
        <dbReference type="EMBL" id="KAL1862962.1"/>
    </source>
</evidence>
<sequence>MPDEAFWGRVRAGGEFGPWYILVKGIPAASQQDLGAWLAAMSEKEYLRRRQDLEMGESPPSSSKLPTLGFVTGPLYRGTVWIRVVTRDNYEAMKSVLRSIPWKVLHVDGVCQVDFRQETRDTWVLNPLEGDYEATAECEPQAQASINARSRQPGEGQRRLTENGTSGSVCRRSSRVTVASALKRTSLLEDIDAIFEIGSLEGDDEAGNVTEAEIPDLVGELAWPEVDGARHGEKCEARQMLGL</sequence>
<comment type="caution">
    <text evidence="2">The sequence shown here is derived from an EMBL/GenBank/DDBJ whole genome shotgun (WGS) entry which is preliminary data.</text>
</comment>
<dbReference type="Proteomes" id="UP001586593">
    <property type="component" value="Unassembled WGS sequence"/>
</dbReference>
<evidence type="ECO:0000256" key="1">
    <source>
        <dbReference type="SAM" id="MobiDB-lite"/>
    </source>
</evidence>
<reference evidence="2 3" key="1">
    <citation type="journal article" date="2024" name="Commun. Biol.">
        <title>Comparative genomic analysis of thermophilic fungi reveals convergent evolutionary adaptations and gene losses.</title>
        <authorList>
            <person name="Steindorff A.S."/>
            <person name="Aguilar-Pontes M.V."/>
            <person name="Robinson A.J."/>
            <person name="Andreopoulos B."/>
            <person name="LaButti K."/>
            <person name="Kuo A."/>
            <person name="Mondo S."/>
            <person name="Riley R."/>
            <person name="Otillar R."/>
            <person name="Haridas S."/>
            <person name="Lipzen A."/>
            <person name="Grimwood J."/>
            <person name="Schmutz J."/>
            <person name="Clum A."/>
            <person name="Reid I.D."/>
            <person name="Moisan M.C."/>
            <person name="Butler G."/>
            <person name="Nguyen T.T.M."/>
            <person name="Dewar K."/>
            <person name="Conant G."/>
            <person name="Drula E."/>
            <person name="Henrissat B."/>
            <person name="Hansel C."/>
            <person name="Singer S."/>
            <person name="Hutchinson M.I."/>
            <person name="de Vries R.P."/>
            <person name="Natvig D.O."/>
            <person name="Powell A.J."/>
            <person name="Tsang A."/>
            <person name="Grigoriev I.V."/>
        </authorList>
    </citation>
    <scope>NUCLEOTIDE SEQUENCE [LARGE SCALE GENOMIC DNA]</scope>
    <source>
        <strain evidence="2 3">ATCC 24622</strain>
    </source>
</reference>
<gene>
    <name evidence="2" type="ORF">VTK73DRAFT_6573</name>
</gene>
<evidence type="ECO:0008006" key="4">
    <source>
        <dbReference type="Google" id="ProtNLM"/>
    </source>
</evidence>